<dbReference type="GO" id="GO:0000028">
    <property type="term" value="P:ribosomal small subunit assembly"/>
    <property type="evidence" value="ECO:0007669"/>
    <property type="project" value="TreeGrafter"/>
</dbReference>
<organism evidence="4 5">
    <name type="scientific">Nocardiopsis gilva YIM 90087</name>
    <dbReference type="NCBI Taxonomy" id="1235441"/>
    <lineage>
        <taxon>Bacteria</taxon>
        <taxon>Bacillati</taxon>
        <taxon>Actinomycetota</taxon>
        <taxon>Actinomycetes</taxon>
        <taxon>Streptosporangiales</taxon>
        <taxon>Nocardiopsidaceae</taxon>
        <taxon>Nocardiopsis</taxon>
    </lineage>
</organism>
<keyword evidence="2" id="KW-1133">Transmembrane helix</keyword>
<feature type="compositionally biased region" description="Basic and acidic residues" evidence="1">
    <location>
        <begin position="31"/>
        <end position="49"/>
    </location>
</feature>
<feature type="compositionally biased region" description="Basic and acidic residues" evidence="1">
    <location>
        <begin position="249"/>
        <end position="261"/>
    </location>
</feature>
<proteinExistence type="predicted"/>
<dbReference type="GO" id="GO:0005525">
    <property type="term" value="F:GTP binding"/>
    <property type="evidence" value="ECO:0007669"/>
    <property type="project" value="InterPro"/>
</dbReference>
<dbReference type="InterPro" id="IPR005662">
    <property type="entry name" value="GTPase_Era-like"/>
</dbReference>
<evidence type="ECO:0000313" key="4">
    <source>
        <dbReference type="EMBL" id="ASU84857.1"/>
    </source>
</evidence>
<dbReference type="PANTHER" id="PTHR42698:SF1">
    <property type="entry name" value="GTPASE ERA, MITOCHONDRIAL"/>
    <property type="match status" value="1"/>
</dbReference>
<dbReference type="AlphaFoldDB" id="A0A223S9Q6"/>
<protein>
    <recommendedName>
        <fullName evidence="3">G domain-containing protein</fullName>
    </recommendedName>
</protein>
<feature type="compositionally biased region" description="Low complexity" evidence="1">
    <location>
        <begin position="202"/>
        <end position="223"/>
    </location>
</feature>
<dbReference type="KEGG" id="ngv:CDO52_20495"/>
<dbReference type="GO" id="GO:0005829">
    <property type="term" value="C:cytosol"/>
    <property type="evidence" value="ECO:0007669"/>
    <property type="project" value="TreeGrafter"/>
</dbReference>
<sequence length="959" mass="101113">MTTQRNPAHADEEPDVAGPQADSGASPASDTARDAPEAPESAHRARGDDQWTGYVLPAKARRDAGWAAPAGNAWPPNRPAEPEPGSYPALRRAVDMQSGPHPTLADERGGQPSTDHPGQAVGPDAAGEEATGGAADAATASAVEETSSGAYPSLRRAVDRVGEGRARRRANPDLLADPDDGAGWRTDAAPVSSVRPGTGPQAAMGSSASEAAAEAADTTDGPTGPDGQGGRDGEHAQDSASSESSENGHAAERTDGARAERPSGGGRHAAPKKRAVAPTQPDGDAAAPHTPDDNSQSAAGERADPDDPDRLAAWVDALTEADSETSKIAGRRTGPIPALSEAVLSAMDKVAGKTPAGDGTKAPHTEAAQDADGTEASATEEAQEHADDEPAWTSSAVGDGDDDDDDDDEYRISSNDPWQPMPATTREELITRLDALATIVSIGREDFDPELIARARHLLDHAGARLRLSGDHTVVALAGGTGSGKSSLFNALCGLEFSRVGITRPTTSSAHACVWGNEGADGLLTWLGVPRRCRHSRTSVLDSDNSELSGLILLDLPDHDSVRAMHTAEADRLIGAADLLIWVLDPQKYADAAVHHRYLREMSGYGAVTVAVLNQVDRVEHDELEELLTDLRRLLETESGVQPRVLTTSVLTGQGVRGLRELLIETVTERRALIDRLVADLDQVIGGFERYQGSTEAPSVSEAGRLRLVTDLLAASGVSAIADTTETAHERRGCRRVGWPVTRWARKLRRDPLRAIRMGFHSDDDERGVAGPVDAHQAEIETATAEIADSVGGSLPAPWPKRLRAAARGNLRDLPVGLGNAISETVPDPENTPLWWQIVRIVQYTLVAVAGVGLAWIGTLLVSWIGGGLTGFALLDDPIYLGFAGAVAAATLAVGWLTDVGCRNLVSVAATQRRDQVERDSAEKVRTLADELVVAPLERELGRYREYREALGTALTKHG</sequence>
<dbReference type="Proteomes" id="UP000215005">
    <property type="component" value="Chromosome"/>
</dbReference>
<evidence type="ECO:0000259" key="3">
    <source>
        <dbReference type="Pfam" id="PF01926"/>
    </source>
</evidence>
<accession>A0A223S9Q6</accession>
<keyword evidence="5" id="KW-1185">Reference proteome</keyword>
<dbReference type="InterPro" id="IPR006073">
    <property type="entry name" value="GTP-bd"/>
</dbReference>
<feature type="compositionally biased region" description="Low complexity" evidence="1">
    <location>
        <begin position="128"/>
        <end position="150"/>
    </location>
</feature>
<dbReference type="Gene3D" id="3.40.50.300">
    <property type="entry name" value="P-loop containing nucleotide triphosphate hydrolases"/>
    <property type="match status" value="1"/>
</dbReference>
<dbReference type="CDD" id="cd11383">
    <property type="entry name" value="YfjP"/>
    <property type="match status" value="1"/>
</dbReference>
<name>A0A223S9Q6_9ACTN</name>
<feature type="compositionally biased region" description="Basic and acidic residues" evidence="1">
    <location>
        <begin position="301"/>
        <end position="310"/>
    </location>
</feature>
<dbReference type="GO" id="GO:0043024">
    <property type="term" value="F:ribosomal small subunit binding"/>
    <property type="evidence" value="ECO:0007669"/>
    <property type="project" value="TreeGrafter"/>
</dbReference>
<feature type="region of interest" description="Disordered" evidence="1">
    <location>
        <begin position="1"/>
        <end position="424"/>
    </location>
</feature>
<gene>
    <name evidence="4" type="ORF">CDO52_20495</name>
</gene>
<dbReference type="Pfam" id="PF01926">
    <property type="entry name" value="MMR_HSR1"/>
    <property type="match status" value="1"/>
</dbReference>
<reference evidence="4 5" key="1">
    <citation type="submission" date="2017-08" db="EMBL/GenBank/DDBJ databases">
        <title>The complete genome sequence of Nocardiopsis gilva YIM 90087.</title>
        <authorList>
            <person name="Yin M."/>
            <person name="Tang S."/>
        </authorList>
    </citation>
    <scope>NUCLEOTIDE SEQUENCE [LARGE SCALE GENOMIC DNA]</scope>
    <source>
        <strain evidence="4 5">YIM 90087</strain>
    </source>
</reference>
<dbReference type="InterPro" id="IPR027417">
    <property type="entry name" value="P-loop_NTPase"/>
</dbReference>
<dbReference type="GO" id="GO:0019843">
    <property type="term" value="F:rRNA binding"/>
    <property type="evidence" value="ECO:0007669"/>
    <property type="project" value="TreeGrafter"/>
</dbReference>
<feature type="transmembrane region" description="Helical" evidence="2">
    <location>
        <begin position="841"/>
        <end position="867"/>
    </location>
</feature>
<feature type="compositionally biased region" description="Polar residues" evidence="1">
    <location>
        <begin position="238"/>
        <end position="247"/>
    </location>
</feature>
<evidence type="ECO:0000256" key="2">
    <source>
        <dbReference type="SAM" id="Phobius"/>
    </source>
</evidence>
<feature type="transmembrane region" description="Helical" evidence="2">
    <location>
        <begin position="879"/>
        <end position="897"/>
    </location>
</feature>
<feature type="compositionally biased region" description="Low complexity" evidence="1">
    <location>
        <begin position="65"/>
        <end position="75"/>
    </location>
</feature>
<dbReference type="PANTHER" id="PTHR42698">
    <property type="entry name" value="GTPASE ERA"/>
    <property type="match status" value="1"/>
</dbReference>
<keyword evidence="2" id="KW-0472">Membrane</keyword>
<dbReference type="EMBL" id="CP022753">
    <property type="protein sequence ID" value="ASU84857.1"/>
    <property type="molecule type" value="Genomic_DNA"/>
</dbReference>
<feature type="compositionally biased region" description="Basic and acidic residues" evidence="1">
    <location>
        <begin position="156"/>
        <end position="165"/>
    </location>
</feature>
<dbReference type="OrthoDB" id="974105at2"/>
<keyword evidence="2" id="KW-0812">Transmembrane</keyword>
<dbReference type="SUPFAM" id="SSF52540">
    <property type="entry name" value="P-loop containing nucleoside triphosphate hydrolases"/>
    <property type="match status" value="1"/>
</dbReference>
<feature type="domain" description="G" evidence="3">
    <location>
        <begin position="475"/>
        <end position="593"/>
    </location>
</feature>
<feature type="compositionally biased region" description="Acidic residues" evidence="1">
    <location>
        <begin position="399"/>
        <end position="409"/>
    </location>
</feature>
<evidence type="ECO:0000313" key="5">
    <source>
        <dbReference type="Proteomes" id="UP000215005"/>
    </source>
</evidence>
<evidence type="ECO:0000256" key="1">
    <source>
        <dbReference type="SAM" id="MobiDB-lite"/>
    </source>
</evidence>